<gene>
    <name evidence="3" type="ORF">JYB88_04835</name>
</gene>
<keyword evidence="1" id="KW-0732">Signal</keyword>
<evidence type="ECO:0000313" key="4">
    <source>
        <dbReference type="Proteomes" id="UP000663281"/>
    </source>
</evidence>
<dbReference type="PANTHER" id="PTHR43798">
    <property type="entry name" value="MONOACYLGLYCEROL LIPASE"/>
    <property type="match status" value="1"/>
</dbReference>
<accession>A0A974XPD2</accession>
<dbReference type="Pfam" id="PF00561">
    <property type="entry name" value="Abhydrolase_1"/>
    <property type="match status" value="1"/>
</dbReference>
<dbReference type="GO" id="GO:0016787">
    <property type="term" value="F:hydrolase activity"/>
    <property type="evidence" value="ECO:0007669"/>
    <property type="project" value="UniProtKB-KW"/>
</dbReference>
<feature type="domain" description="AB hydrolase-1" evidence="2">
    <location>
        <begin position="45"/>
        <end position="187"/>
    </location>
</feature>
<dbReference type="RefSeq" id="WP_207322309.1">
    <property type="nucleotide sequence ID" value="NZ_CP071501.1"/>
</dbReference>
<keyword evidence="4" id="KW-1185">Reference proteome</keyword>
<dbReference type="InterPro" id="IPR029058">
    <property type="entry name" value="AB_hydrolase_fold"/>
</dbReference>
<evidence type="ECO:0000313" key="3">
    <source>
        <dbReference type="EMBL" id="QSX30973.1"/>
    </source>
</evidence>
<organism evidence="3 4">
    <name type="scientific">Shewanella cyperi</name>
    <dbReference type="NCBI Taxonomy" id="2814292"/>
    <lineage>
        <taxon>Bacteria</taxon>
        <taxon>Pseudomonadati</taxon>
        <taxon>Pseudomonadota</taxon>
        <taxon>Gammaproteobacteria</taxon>
        <taxon>Alteromonadales</taxon>
        <taxon>Shewanellaceae</taxon>
        <taxon>Shewanella</taxon>
    </lineage>
</organism>
<dbReference type="EMBL" id="CP071504">
    <property type="protein sequence ID" value="QSX30973.1"/>
    <property type="molecule type" value="Genomic_DNA"/>
</dbReference>
<evidence type="ECO:0000256" key="1">
    <source>
        <dbReference type="SAM" id="SignalP"/>
    </source>
</evidence>
<sequence length="272" mass="30117">MKFRFILGLCCFITQLAMATPLEARFFDAGGTKLEYLDLGAGEYTLVIESGVGMGVDYWQPLLPELEKLPLRTIIYSRAGNGQSQKANDVSLAASNERLQQLLTGIEAGNKILLLGHSYGGLQVRTFAAVHPDLVKGLLLLEPSHEGFGKGLANLDKAWAERDAARLDAMLNEQPEWRNLQQIYRQNAIADEGITQKLPTVVVTSSKLNESDWWIGHSAAGKKLWRELHQSLIAHNPNAVHLVTNSTGHNVPLDNSPLLFRAIDNLLFFIHN</sequence>
<dbReference type="Gene3D" id="3.40.50.1820">
    <property type="entry name" value="alpha/beta hydrolase"/>
    <property type="match status" value="1"/>
</dbReference>
<keyword evidence="3" id="KW-0378">Hydrolase</keyword>
<dbReference type="Proteomes" id="UP000663281">
    <property type="component" value="Chromosome"/>
</dbReference>
<evidence type="ECO:0000259" key="2">
    <source>
        <dbReference type="Pfam" id="PF00561"/>
    </source>
</evidence>
<proteinExistence type="predicted"/>
<dbReference type="InterPro" id="IPR050266">
    <property type="entry name" value="AB_hydrolase_sf"/>
</dbReference>
<feature type="chain" id="PRO_5036987772" evidence="1">
    <location>
        <begin position="20"/>
        <end position="272"/>
    </location>
</feature>
<name>A0A974XPD2_9GAMM</name>
<dbReference type="InterPro" id="IPR000073">
    <property type="entry name" value="AB_hydrolase_1"/>
</dbReference>
<dbReference type="KEGG" id="scyp:JYB88_04835"/>
<protein>
    <submittedName>
        <fullName evidence="3">Alpha/beta fold hydrolase</fullName>
    </submittedName>
</protein>
<reference evidence="3 4" key="1">
    <citation type="submission" date="2021-03" db="EMBL/GenBank/DDBJ databases">
        <title>Novel species identification of genus Shewanella.</title>
        <authorList>
            <person name="Liu G."/>
            <person name="Zhang Q."/>
        </authorList>
    </citation>
    <scope>NUCLEOTIDE SEQUENCE [LARGE SCALE GENOMIC DNA]</scope>
    <source>
        <strain evidence="3 4">FJAT-53726</strain>
    </source>
</reference>
<feature type="signal peptide" evidence="1">
    <location>
        <begin position="1"/>
        <end position="19"/>
    </location>
</feature>
<dbReference type="AlphaFoldDB" id="A0A974XPD2"/>
<dbReference type="SUPFAM" id="SSF53474">
    <property type="entry name" value="alpha/beta-Hydrolases"/>
    <property type="match status" value="1"/>
</dbReference>